<comment type="function">
    <text evidence="11">Part of the high-affinity ATP-driven potassium transport (or Kdp) system, which catalyzes the hydrolysis of ATP coupled with the electrogenic transport of potassium into the cytoplasm. This subunit acts as a catalytic chaperone that increases the ATP-binding affinity of the ATP-hydrolyzing subunit KdpB by the formation of a transient KdpB/KdpC/ATP ternary complex.</text>
</comment>
<dbReference type="NCBIfam" id="TIGR00681">
    <property type="entry name" value="kdpC"/>
    <property type="match status" value="1"/>
</dbReference>
<evidence type="ECO:0000256" key="8">
    <source>
        <dbReference type="ARBA" id="ARBA00022989"/>
    </source>
</evidence>
<dbReference type="NCBIfam" id="NF001454">
    <property type="entry name" value="PRK00315.1"/>
    <property type="match status" value="1"/>
</dbReference>
<keyword evidence="9 11" id="KW-0406">Ion transport</keyword>
<dbReference type="PANTHER" id="PTHR30042">
    <property type="entry name" value="POTASSIUM-TRANSPORTING ATPASE C CHAIN"/>
    <property type="match status" value="1"/>
</dbReference>
<name>A0A919FVE7_9ACTN</name>
<evidence type="ECO:0000256" key="12">
    <source>
        <dbReference type="SAM" id="MobiDB-lite"/>
    </source>
</evidence>
<keyword evidence="10 11" id="KW-0472">Membrane</keyword>
<evidence type="ECO:0000256" key="9">
    <source>
        <dbReference type="ARBA" id="ARBA00023065"/>
    </source>
</evidence>
<keyword evidence="14" id="KW-1185">Reference proteome</keyword>
<dbReference type="InterPro" id="IPR003820">
    <property type="entry name" value="KdpC"/>
</dbReference>
<comment type="subcellular location">
    <subcellularLocation>
        <location evidence="11">Cell membrane</location>
        <topology evidence="11">Single-pass membrane protein</topology>
    </subcellularLocation>
</comment>
<evidence type="ECO:0000313" key="13">
    <source>
        <dbReference type="EMBL" id="GHH72644.1"/>
    </source>
</evidence>
<evidence type="ECO:0000256" key="4">
    <source>
        <dbReference type="ARBA" id="ARBA00022692"/>
    </source>
</evidence>
<evidence type="ECO:0000256" key="10">
    <source>
        <dbReference type="ARBA" id="ARBA00023136"/>
    </source>
</evidence>
<evidence type="ECO:0000313" key="14">
    <source>
        <dbReference type="Proteomes" id="UP000603708"/>
    </source>
</evidence>
<dbReference type="GO" id="GO:0008556">
    <property type="term" value="F:P-type potassium transmembrane transporter activity"/>
    <property type="evidence" value="ECO:0007669"/>
    <property type="project" value="InterPro"/>
</dbReference>
<dbReference type="GO" id="GO:0005886">
    <property type="term" value="C:plasma membrane"/>
    <property type="evidence" value="ECO:0007669"/>
    <property type="project" value="UniProtKB-SubCell"/>
</dbReference>
<evidence type="ECO:0000256" key="3">
    <source>
        <dbReference type="ARBA" id="ARBA00022538"/>
    </source>
</evidence>
<gene>
    <name evidence="11 13" type="primary">kdpC</name>
    <name evidence="13" type="ORF">GCM10018793_10000</name>
</gene>
<comment type="subunit">
    <text evidence="11">The system is composed of three essential subunits: KdpA, KdpB and KdpC.</text>
</comment>
<evidence type="ECO:0000256" key="5">
    <source>
        <dbReference type="ARBA" id="ARBA00022741"/>
    </source>
</evidence>
<feature type="region of interest" description="Disordered" evidence="12">
    <location>
        <begin position="70"/>
        <end position="96"/>
    </location>
</feature>
<keyword evidence="2 11" id="KW-1003">Cell membrane</keyword>
<keyword evidence="1 11" id="KW-0813">Transport</keyword>
<dbReference type="Pfam" id="PF02669">
    <property type="entry name" value="KdpC"/>
    <property type="match status" value="1"/>
</dbReference>
<dbReference type="AlphaFoldDB" id="A0A919FVE7"/>
<reference evidence="13" key="1">
    <citation type="journal article" date="2014" name="Int. J. Syst. Evol. Microbiol.">
        <title>Complete genome sequence of Corynebacterium casei LMG S-19264T (=DSM 44701T), isolated from a smear-ripened cheese.</title>
        <authorList>
            <consortium name="US DOE Joint Genome Institute (JGI-PGF)"/>
            <person name="Walter F."/>
            <person name="Albersmeier A."/>
            <person name="Kalinowski J."/>
            <person name="Ruckert C."/>
        </authorList>
    </citation>
    <scope>NUCLEOTIDE SEQUENCE</scope>
    <source>
        <strain evidence="13">JCM 5069</strain>
    </source>
</reference>
<proteinExistence type="inferred from homology"/>
<accession>A0A919FVE7</accession>
<evidence type="ECO:0000256" key="11">
    <source>
        <dbReference type="HAMAP-Rule" id="MF_00276"/>
    </source>
</evidence>
<organism evidence="13 14">
    <name type="scientific">Streptomyces sulfonofaciens</name>
    <dbReference type="NCBI Taxonomy" id="68272"/>
    <lineage>
        <taxon>Bacteria</taxon>
        <taxon>Bacillati</taxon>
        <taxon>Actinomycetota</taxon>
        <taxon>Actinomycetes</taxon>
        <taxon>Kitasatosporales</taxon>
        <taxon>Streptomycetaceae</taxon>
        <taxon>Streptomyces</taxon>
    </lineage>
</organism>
<evidence type="ECO:0000256" key="7">
    <source>
        <dbReference type="ARBA" id="ARBA00022958"/>
    </source>
</evidence>
<keyword evidence="4 11" id="KW-0812">Transmembrane</keyword>
<dbReference type="Proteomes" id="UP000603708">
    <property type="component" value="Unassembled WGS sequence"/>
</dbReference>
<dbReference type="GO" id="GO:0005524">
    <property type="term" value="F:ATP binding"/>
    <property type="evidence" value="ECO:0007669"/>
    <property type="project" value="UniProtKB-UniRule"/>
</dbReference>
<dbReference type="EMBL" id="BNCD01000002">
    <property type="protein sequence ID" value="GHH72644.1"/>
    <property type="molecule type" value="Genomic_DNA"/>
</dbReference>
<dbReference type="RefSeq" id="WP_189929627.1">
    <property type="nucleotide sequence ID" value="NZ_BNCD01000002.1"/>
</dbReference>
<protein>
    <recommendedName>
        <fullName evidence="11">Potassium-transporting ATPase KdpC subunit</fullName>
    </recommendedName>
    <alternativeName>
        <fullName evidence="11">ATP phosphohydrolase [potassium-transporting] C chain</fullName>
    </alternativeName>
    <alternativeName>
        <fullName evidence="11">Potassium-binding and translocating subunit C</fullName>
    </alternativeName>
    <alternativeName>
        <fullName evidence="11">Potassium-translocating ATPase C chain</fullName>
    </alternativeName>
</protein>
<evidence type="ECO:0000256" key="2">
    <source>
        <dbReference type="ARBA" id="ARBA00022475"/>
    </source>
</evidence>
<dbReference type="HAMAP" id="MF_00276">
    <property type="entry name" value="KdpC"/>
    <property type="match status" value="1"/>
</dbReference>
<keyword evidence="5 11" id="KW-0547">Nucleotide-binding</keyword>
<feature type="transmembrane region" description="Helical" evidence="11">
    <location>
        <begin position="12"/>
        <end position="35"/>
    </location>
</feature>
<keyword evidence="3 11" id="KW-0633">Potassium transport</keyword>
<keyword evidence="7 11" id="KW-0630">Potassium</keyword>
<evidence type="ECO:0000256" key="1">
    <source>
        <dbReference type="ARBA" id="ARBA00022448"/>
    </source>
</evidence>
<feature type="region of interest" description="Disordered" evidence="12">
    <location>
        <begin position="111"/>
        <end position="145"/>
    </location>
</feature>
<evidence type="ECO:0000256" key="6">
    <source>
        <dbReference type="ARBA" id="ARBA00022840"/>
    </source>
</evidence>
<sequence>MGLQVLRQAAAGLRVLVVLSLLTGALYPVAVWGIAQLAFEHGADGSRVGDRGRTVGSSLIGQDFSGPRWFHSRPSAAGPRGYDPLASGASDLGPENGTLLRQVRQRRAAAAAEDGVAPGRVPPDALTASGSGLDPHVSPGYARRQSARVARARGLPERRVAALVGDHVRGRLLGFLGAPRVNVLELNLALERLGRRGPGP</sequence>
<comment type="caution">
    <text evidence="13">The sequence shown here is derived from an EMBL/GenBank/DDBJ whole genome shotgun (WGS) entry which is preliminary data.</text>
</comment>
<dbReference type="PANTHER" id="PTHR30042:SF2">
    <property type="entry name" value="POTASSIUM-TRANSPORTING ATPASE KDPC SUBUNIT"/>
    <property type="match status" value="1"/>
</dbReference>
<dbReference type="PIRSF" id="PIRSF001296">
    <property type="entry name" value="K_ATPase_KdpC"/>
    <property type="match status" value="1"/>
</dbReference>
<reference evidence="13" key="2">
    <citation type="submission" date="2020-09" db="EMBL/GenBank/DDBJ databases">
        <authorList>
            <person name="Sun Q."/>
            <person name="Ohkuma M."/>
        </authorList>
    </citation>
    <scope>NUCLEOTIDE SEQUENCE</scope>
    <source>
        <strain evidence="13">JCM 5069</strain>
    </source>
</reference>
<keyword evidence="8 11" id="KW-1133">Transmembrane helix</keyword>
<keyword evidence="6 11" id="KW-0067">ATP-binding</keyword>
<comment type="similarity">
    <text evidence="11">Belongs to the KdpC family.</text>
</comment>